<evidence type="ECO:0000256" key="2">
    <source>
        <dbReference type="ARBA" id="ARBA00009001"/>
    </source>
</evidence>
<feature type="compositionally biased region" description="Low complexity" evidence="7">
    <location>
        <begin position="14"/>
        <end position="28"/>
    </location>
</feature>
<evidence type="ECO:0000313" key="9">
    <source>
        <dbReference type="EMBL" id="RUS88207.1"/>
    </source>
</evidence>
<accession>A0A3S0ZW74</accession>
<organism evidence="9 10">
    <name type="scientific">Elysia chlorotica</name>
    <name type="common">Eastern emerald elysia</name>
    <name type="synonym">Sea slug</name>
    <dbReference type="NCBI Taxonomy" id="188477"/>
    <lineage>
        <taxon>Eukaryota</taxon>
        <taxon>Metazoa</taxon>
        <taxon>Spiralia</taxon>
        <taxon>Lophotrochozoa</taxon>
        <taxon>Mollusca</taxon>
        <taxon>Gastropoda</taxon>
        <taxon>Heterobranchia</taxon>
        <taxon>Euthyneura</taxon>
        <taxon>Panpulmonata</taxon>
        <taxon>Sacoglossa</taxon>
        <taxon>Placobranchoidea</taxon>
        <taxon>Plakobranchidae</taxon>
        <taxon>Elysia</taxon>
    </lineage>
</organism>
<dbReference type="STRING" id="188477.A0A3S0ZW74"/>
<dbReference type="OrthoDB" id="2505440at2759"/>
<comment type="similarity">
    <text evidence="2">Belongs to the transcriptional coactivator PC4 family.</text>
</comment>
<evidence type="ECO:0000256" key="7">
    <source>
        <dbReference type="SAM" id="MobiDB-lite"/>
    </source>
</evidence>
<evidence type="ECO:0000259" key="8">
    <source>
        <dbReference type="Pfam" id="PF02229"/>
    </source>
</evidence>
<feature type="region of interest" description="Disordered" evidence="7">
    <location>
        <begin position="1"/>
        <end position="62"/>
    </location>
</feature>
<dbReference type="SUPFAM" id="SSF54447">
    <property type="entry name" value="ssDNA-binding transcriptional regulator domain"/>
    <property type="match status" value="1"/>
</dbReference>
<dbReference type="GO" id="GO:0005634">
    <property type="term" value="C:nucleus"/>
    <property type="evidence" value="ECO:0007669"/>
    <property type="project" value="UniProtKB-SubCell"/>
</dbReference>
<feature type="compositionally biased region" description="Basic and acidic residues" evidence="7">
    <location>
        <begin position="33"/>
        <end position="48"/>
    </location>
</feature>
<dbReference type="GO" id="GO:0003677">
    <property type="term" value="F:DNA binding"/>
    <property type="evidence" value="ECO:0007669"/>
    <property type="project" value="UniProtKB-KW"/>
</dbReference>
<evidence type="ECO:0000313" key="10">
    <source>
        <dbReference type="Proteomes" id="UP000271974"/>
    </source>
</evidence>
<dbReference type="InterPro" id="IPR045125">
    <property type="entry name" value="Sub1/Tcp4-like"/>
</dbReference>
<name>A0A3S0ZW74_ELYCH</name>
<dbReference type="EMBL" id="RQTK01000090">
    <property type="protein sequence ID" value="RUS88207.1"/>
    <property type="molecule type" value="Genomic_DNA"/>
</dbReference>
<feature type="domain" description="Transcriptional coactivator p15 (PC4) C-terminal" evidence="8">
    <location>
        <begin position="66"/>
        <end position="116"/>
    </location>
</feature>
<dbReference type="InterPro" id="IPR009044">
    <property type="entry name" value="ssDNA-bd_transcriptional_reg"/>
</dbReference>
<dbReference type="Gene3D" id="2.30.31.10">
    <property type="entry name" value="Transcriptional Coactivator Pc4, Chain A"/>
    <property type="match status" value="1"/>
</dbReference>
<keyword evidence="10" id="KW-1185">Reference proteome</keyword>
<keyword evidence="5" id="KW-0804">Transcription</keyword>
<gene>
    <name evidence="9" type="ORF">EGW08_004039</name>
</gene>
<dbReference type="PANTHER" id="PTHR13215">
    <property type="entry name" value="RNA POLYMERASE II TRANSCRIPTIONAL COACTIVATOR"/>
    <property type="match status" value="1"/>
</dbReference>
<proteinExistence type="inferred from homology"/>
<sequence>MPKSNEELSDLSDSDAGSGSGSSRSNSPKPKKQKTEAKAEKKGKEKAKAGKNKGPTRGDNGEYMFEIAPMRFATVSEFRGKTFVGIREFYEKDGKKLPGKKGISLTKDQWERLKDNISDIDDCLAKF</sequence>
<dbReference type="Proteomes" id="UP000271974">
    <property type="component" value="Unassembled WGS sequence"/>
</dbReference>
<dbReference type="AlphaFoldDB" id="A0A3S0ZW74"/>
<keyword evidence="6" id="KW-0539">Nucleus</keyword>
<keyword evidence="4" id="KW-0238">DNA-binding</keyword>
<evidence type="ECO:0000256" key="4">
    <source>
        <dbReference type="ARBA" id="ARBA00023125"/>
    </source>
</evidence>
<dbReference type="InterPro" id="IPR003173">
    <property type="entry name" value="PC4_C"/>
</dbReference>
<evidence type="ECO:0000256" key="1">
    <source>
        <dbReference type="ARBA" id="ARBA00004123"/>
    </source>
</evidence>
<comment type="caution">
    <text evidence="9">The sequence shown here is derived from an EMBL/GenBank/DDBJ whole genome shotgun (WGS) entry which is preliminary data.</text>
</comment>
<evidence type="ECO:0000256" key="5">
    <source>
        <dbReference type="ARBA" id="ARBA00023163"/>
    </source>
</evidence>
<dbReference type="GO" id="GO:0060261">
    <property type="term" value="P:positive regulation of transcription initiation by RNA polymerase II"/>
    <property type="evidence" value="ECO:0007669"/>
    <property type="project" value="InterPro"/>
</dbReference>
<dbReference type="Pfam" id="PF02229">
    <property type="entry name" value="PC4"/>
    <property type="match status" value="1"/>
</dbReference>
<evidence type="ECO:0000256" key="6">
    <source>
        <dbReference type="ARBA" id="ARBA00023242"/>
    </source>
</evidence>
<evidence type="ECO:0000256" key="3">
    <source>
        <dbReference type="ARBA" id="ARBA00023015"/>
    </source>
</evidence>
<comment type="subcellular location">
    <subcellularLocation>
        <location evidence="1">Nucleus</location>
    </subcellularLocation>
</comment>
<reference evidence="9 10" key="1">
    <citation type="submission" date="2019-01" db="EMBL/GenBank/DDBJ databases">
        <title>A draft genome assembly of the solar-powered sea slug Elysia chlorotica.</title>
        <authorList>
            <person name="Cai H."/>
            <person name="Li Q."/>
            <person name="Fang X."/>
            <person name="Li J."/>
            <person name="Curtis N.E."/>
            <person name="Altenburger A."/>
            <person name="Shibata T."/>
            <person name="Feng M."/>
            <person name="Maeda T."/>
            <person name="Schwartz J.A."/>
            <person name="Shigenobu S."/>
            <person name="Lundholm N."/>
            <person name="Nishiyama T."/>
            <person name="Yang H."/>
            <person name="Hasebe M."/>
            <person name="Li S."/>
            <person name="Pierce S.K."/>
            <person name="Wang J."/>
        </authorList>
    </citation>
    <scope>NUCLEOTIDE SEQUENCE [LARGE SCALE GENOMIC DNA]</scope>
    <source>
        <strain evidence="9">EC2010</strain>
        <tissue evidence="9">Whole organism of an adult</tissue>
    </source>
</reference>
<protein>
    <recommendedName>
        <fullName evidence="8">Transcriptional coactivator p15 (PC4) C-terminal domain-containing protein</fullName>
    </recommendedName>
</protein>
<dbReference type="GO" id="GO:0003713">
    <property type="term" value="F:transcription coactivator activity"/>
    <property type="evidence" value="ECO:0007669"/>
    <property type="project" value="InterPro"/>
</dbReference>
<keyword evidence="3" id="KW-0805">Transcription regulation</keyword>